<proteinExistence type="predicted"/>
<keyword evidence="1" id="KW-1133">Transmembrane helix</keyword>
<comment type="caution">
    <text evidence="2">The sequence shown here is derived from an EMBL/GenBank/DDBJ whole genome shotgun (WGS) entry which is preliminary data.</text>
</comment>
<dbReference type="EMBL" id="VXIS01000122">
    <property type="protein sequence ID" value="KAA8903087.1"/>
    <property type="molecule type" value="Genomic_DNA"/>
</dbReference>
<keyword evidence="1" id="KW-0472">Membrane</keyword>
<sequence length="152" mass="17503">MRLQSLHVLFAFWFFISSLHFHSFRSVNDSRTHLPTACMTALSEIQEGLNRGVLDQRVKIWVAESGGRSCDEYPAMWDEDHVGESRASAWGGHFWVSRFALFFSFVCSRSISGIIAVCISFLPYVCLLCLLCFDCYHFLFFASAFLKVHNWL</sequence>
<name>A0A5J5ET36_9PEZI</name>
<dbReference type="Proteomes" id="UP000326924">
    <property type="component" value="Unassembled WGS sequence"/>
</dbReference>
<evidence type="ECO:0000313" key="3">
    <source>
        <dbReference type="Proteomes" id="UP000326924"/>
    </source>
</evidence>
<gene>
    <name evidence="2" type="ORF">FN846DRAFT_954483</name>
</gene>
<dbReference type="AlphaFoldDB" id="A0A5J5ET36"/>
<keyword evidence="3" id="KW-1185">Reference proteome</keyword>
<feature type="transmembrane region" description="Helical" evidence="1">
    <location>
        <begin position="6"/>
        <end position="24"/>
    </location>
</feature>
<accession>A0A5J5ET36</accession>
<protein>
    <submittedName>
        <fullName evidence="2">Uncharacterized protein</fullName>
    </submittedName>
</protein>
<keyword evidence="1" id="KW-0812">Transmembrane</keyword>
<organism evidence="2 3">
    <name type="scientific">Sphaerosporella brunnea</name>
    <dbReference type="NCBI Taxonomy" id="1250544"/>
    <lineage>
        <taxon>Eukaryota</taxon>
        <taxon>Fungi</taxon>
        <taxon>Dikarya</taxon>
        <taxon>Ascomycota</taxon>
        <taxon>Pezizomycotina</taxon>
        <taxon>Pezizomycetes</taxon>
        <taxon>Pezizales</taxon>
        <taxon>Pyronemataceae</taxon>
        <taxon>Sphaerosporella</taxon>
    </lineage>
</organism>
<feature type="transmembrane region" description="Helical" evidence="1">
    <location>
        <begin position="121"/>
        <end position="146"/>
    </location>
</feature>
<evidence type="ECO:0000313" key="2">
    <source>
        <dbReference type="EMBL" id="KAA8903087.1"/>
    </source>
</evidence>
<evidence type="ECO:0000256" key="1">
    <source>
        <dbReference type="SAM" id="Phobius"/>
    </source>
</evidence>
<dbReference type="InParanoid" id="A0A5J5ET36"/>
<reference evidence="2 3" key="1">
    <citation type="submission" date="2019-09" db="EMBL/GenBank/DDBJ databases">
        <title>Draft genome of the ectomycorrhizal ascomycete Sphaerosporella brunnea.</title>
        <authorList>
            <consortium name="DOE Joint Genome Institute"/>
            <person name="Benucci G.M."/>
            <person name="Marozzi G."/>
            <person name="Antonielli L."/>
            <person name="Sanchez S."/>
            <person name="Marco P."/>
            <person name="Wang X."/>
            <person name="Falini L.B."/>
            <person name="Barry K."/>
            <person name="Haridas S."/>
            <person name="Lipzen A."/>
            <person name="Labutti K."/>
            <person name="Grigoriev I.V."/>
            <person name="Murat C."/>
            <person name="Martin F."/>
            <person name="Albertini E."/>
            <person name="Donnini D."/>
            <person name="Bonito G."/>
        </authorList>
    </citation>
    <scope>NUCLEOTIDE SEQUENCE [LARGE SCALE GENOMIC DNA]</scope>
    <source>
        <strain evidence="2 3">Sb_GMNB300</strain>
    </source>
</reference>